<feature type="binding site" evidence="5">
    <location>
        <position position="161"/>
    </location>
    <ligand>
        <name>Cu cation</name>
        <dbReference type="ChEBI" id="CHEBI:23378"/>
    </ligand>
</feature>
<evidence type="ECO:0000256" key="2">
    <source>
        <dbReference type="ARBA" id="ARBA00022448"/>
    </source>
</evidence>
<name>A0A2V4VEB1_PAEBA</name>
<dbReference type="RefSeq" id="WP_167433844.1">
    <property type="nucleotide sequence ID" value="NZ_CP054614.1"/>
</dbReference>
<feature type="chain" id="PRO_5039268915" evidence="7">
    <location>
        <begin position="25"/>
        <end position="170"/>
    </location>
</feature>
<feature type="compositionally biased region" description="Basic and acidic residues" evidence="6">
    <location>
        <begin position="40"/>
        <end position="85"/>
    </location>
</feature>
<comment type="cofactor">
    <cofactor evidence="5">
        <name>Cu cation</name>
        <dbReference type="ChEBI" id="CHEBI:23378"/>
    </cofactor>
    <text evidence="5">Binds 1 copper ion per subunit.</text>
</comment>
<dbReference type="InterPro" id="IPR052721">
    <property type="entry name" value="ET_Amicyanin"/>
</dbReference>
<dbReference type="Proteomes" id="UP000247790">
    <property type="component" value="Unassembled WGS sequence"/>
</dbReference>
<feature type="binding site" evidence="5">
    <location>
        <position position="158"/>
    </location>
    <ligand>
        <name>Cu cation</name>
        <dbReference type="ChEBI" id="CHEBI:23378"/>
    </ligand>
</feature>
<evidence type="ECO:0000259" key="8">
    <source>
        <dbReference type="Pfam" id="PF13473"/>
    </source>
</evidence>
<sequence length="170" mass="18534">MNKRVKHVSMVMVMGLCLGLPQLAAADASTSMIHMSSHQMDAHKDHTTSKPGTTDKKTVKPSKKKSEGSKSTKDKKKAADAKKEQSKTYVIEISDFMFQTAELKIKVGDRVEFVNKDQVEHSVIAEDGSFDTGSLAKGDKSVVTFKKAGNINYYCGAHPGMKGVIKVLSK</sequence>
<keyword evidence="3" id="KW-0574">Periplasm</keyword>
<reference evidence="9 11" key="1">
    <citation type="submission" date="2018-06" db="EMBL/GenBank/DDBJ databases">
        <title>Genomic Encyclopedia of Type Strains, Phase III (KMG-III): the genomes of soil and plant-associated and newly described type strains.</title>
        <authorList>
            <person name="Whitman W."/>
        </authorList>
    </citation>
    <scope>NUCLEOTIDE SEQUENCE [LARGE SCALE GENOMIC DNA]</scope>
    <source>
        <strain evidence="9 11">CECT 7022</strain>
    </source>
</reference>
<evidence type="ECO:0000313" key="9">
    <source>
        <dbReference type="EMBL" id="PYE43240.1"/>
    </source>
</evidence>
<dbReference type="GO" id="GO:0042597">
    <property type="term" value="C:periplasmic space"/>
    <property type="evidence" value="ECO:0007669"/>
    <property type="project" value="UniProtKB-SubCell"/>
</dbReference>
<accession>A0A2V4VEB1</accession>
<dbReference type="SUPFAM" id="SSF49503">
    <property type="entry name" value="Cupredoxins"/>
    <property type="match status" value="1"/>
</dbReference>
<keyword evidence="7" id="KW-0732">Signal</keyword>
<dbReference type="GO" id="GO:0009055">
    <property type="term" value="F:electron transfer activity"/>
    <property type="evidence" value="ECO:0007669"/>
    <property type="project" value="InterPro"/>
</dbReference>
<feature type="signal peptide" evidence="7">
    <location>
        <begin position="1"/>
        <end position="24"/>
    </location>
</feature>
<evidence type="ECO:0000313" key="11">
    <source>
        <dbReference type="Proteomes" id="UP000247790"/>
    </source>
</evidence>
<evidence type="ECO:0000256" key="5">
    <source>
        <dbReference type="PIRSR" id="PIRSR602386-1"/>
    </source>
</evidence>
<dbReference type="EMBL" id="CP054614">
    <property type="protein sequence ID" value="QKS57048.1"/>
    <property type="molecule type" value="Genomic_DNA"/>
</dbReference>
<dbReference type="InterPro" id="IPR028096">
    <property type="entry name" value="EfeO_Cupredoxin"/>
</dbReference>
<feature type="binding site" evidence="5">
    <location>
        <position position="155"/>
    </location>
    <ligand>
        <name>Cu cation</name>
        <dbReference type="ChEBI" id="CHEBI:23378"/>
    </ligand>
</feature>
<feature type="binding site" evidence="5">
    <location>
        <position position="121"/>
    </location>
    <ligand>
        <name>Cu cation</name>
        <dbReference type="ChEBI" id="CHEBI:23378"/>
    </ligand>
</feature>
<keyword evidence="12" id="KW-1185">Reference proteome</keyword>
<gene>
    <name evidence="9" type="ORF">DFQ00_13048</name>
    <name evidence="10" type="ORF">HUB98_12385</name>
</gene>
<dbReference type="Proteomes" id="UP000509327">
    <property type="component" value="Chromosome"/>
</dbReference>
<evidence type="ECO:0000313" key="12">
    <source>
        <dbReference type="Proteomes" id="UP000509327"/>
    </source>
</evidence>
<dbReference type="AlphaFoldDB" id="A0A2V4VEB1"/>
<keyword evidence="5" id="KW-0479">Metal-binding</keyword>
<feature type="domain" description="EfeO-type cupredoxin-like" evidence="8">
    <location>
        <begin position="80"/>
        <end position="165"/>
    </location>
</feature>
<proteinExistence type="predicted"/>
<dbReference type="PANTHER" id="PTHR36507">
    <property type="entry name" value="BLL1555 PROTEIN"/>
    <property type="match status" value="1"/>
</dbReference>
<dbReference type="Pfam" id="PF13473">
    <property type="entry name" value="Cupredoxin_1"/>
    <property type="match status" value="1"/>
</dbReference>
<dbReference type="Gene3D" id="2.60.40.420">
    <property type="entry name" value="Cupredoxins - blue copper proteins"/>
    <property type="match status" value="1"/>
</dbReference>
<reference evidence="10 12" key="2">
    <citation type="submission" date="2020-06" db="EMBL/GenBank/DDBJ databases">
        <title>Complete genome of Paenibacillus barcinonensis KACC11450.</title>
        <authorList>
            <person name="Kim M."/>
            <person name="Park Y.-J."/>
            <person name="Shin J.-H."/>
        </authorList>
    </citation>
    <scope>NUCLEOTIDE SEQUENCE [LARGE SCALE GENOMIC DNA]</scope>
    <source>
        <strain evidence="10 12">KACC11450</strain>
    </source>
</reference>
<comment type="subcellular location">
    <subcellularLocation>
        <location evidence="1">Periplasm</location>
    </subcellularLocation>
</comment>
<evidence type="ECO:0000313" key="10">
    <source>
        <dbReference type="EMBL" id="QKS57048.1"/>
    </source>
</evidence>
<evidence type="ECO:0000256" key="7">
    <source>
        <dbReference type="SAM" id="SignalP"/>
    </source>
</evidence>
<dbReference type="GO" id="GO:0005507">
    <property type="term" value="F:copper ion binding"/>
    <property type="evidence" value="ECO:0007669"/>
    <property type="project" value="InterPro"/>
</dbReference>
<keyword evidence="4" id="KW-0249">Electron transport</keyword>
<evidence type="ECO:0000256" key="4">
    <source>
        <dbReference type="ARBA" id="ARBA00022982"/>
    </source>
</evidence>
<dbReference type="PRINTS" id="PR00155">
    <property type="entry name" value="AMICYANIN"/>
</dbReference>
<keyword evidence="2" id="KW-0813">Transport</keyword>
<dbReference type="InterPro" id="IPR008972">
    <property type="entry name" value="Cupredoxin"/>
</dbReference>
<dbReference type="PANTHER" id="PTHR36507:SF1">
    <property type="entry name" value="BLL1555 PROTEIN"/>
    <property type="match status" value="1"/>
</dbReference>
<organism evidence="9 11">
    <name type="scientific">Paenibacillus barcinonensis</name>
    <dbReference type="NCBI Taxonomy" id="198119"/>
    <lineage>
        <taxon>Bacteria</taxon>
        <taxon>Bacillati</taxon>
        <taxon>Bacillota</taxon>
        <taxon>Bacilli</taxon>
        <taxon>Bacillales</taxon>
        <taxon>Paenibacillaceae</taxon>
        <taxon>Paenibacillus</taxon>
    </lineage>
</organism>
<keyword evidence="5" id="KW-0186">Copper</keyword>
<evidence type="ECO:0000256" key="6">
    <source>
        <dbReference type="SAM" id="MobiDB-lite"/>
    </source>
</evidence>
<dbReference type="InterPro" id="IPR002386">
    <property type="entry name" value="Amicyanin/Pseudoazurin"/>
</dbReference>
<evidence type="ECO:0000256" key="1">
    <source>
        <dbReference type="ARBA" id="ARBA00004418"/>
    </source>
</evidence>
<protein>
    <submittedName>
        <fullName evidence="10">Cupredoxin domain-containing protein</fullName>
    </submittedName>
</protein>
<dbReference type="EMBL" id="QJSW01000030">
    <property type="protein sequence ID" value="PYE43240.1"/>
    <property type="molecule type" value="Genomic_DNA"/>
</dbReference>
<feature type="region of interest" description="Disordered" evidence="6">
    <location>
        <begin position="34"/>
        <end position="85"/>
    </location>
</feature>
<evidence type="ECO:0000256" key="3">
    <source>
        <dbReference type="ARBA" id="ARBA00022764"/>
    </source>
</evidence>